<comment type="caution">
    <text evidence="2">The sequence shown here is derived from an EMBL/GenBank/DDBJ whole genome shotgun (WGS) entry which is preliminary data.</text>
</comment>
<dbReference type="AlphaFoldDB" id="A0A0K9FFY8"/>
<organism evidence="2 3">
    <name type="scientific">Lysinibacillus xylanilyticus</name>
    <dbReference type="NCBI Taxonomy" id="582475"/>
    <lineage>
        <taxon>Bacteria</taxon>
        <taxon>Bacillati</taxon>
        <taxon>Bacillota</taxon>
        <taxon>Bacilli</taxon>
        <taxon>Bacillales</taxon>
        <taxon>Bacillaceae</taxon>
        <taxon>Lysinibacillus</taxon>
    </lineage>
</organism>
<protein>
    <submittedName>
        <fullName evidence="2">Transcriptional regulator</fullName>
    </submittedName>
</protein>
<evidence type="ECO:0000313" key="2">
    <source>
        <dbReference type="EMBL" id="KMY33113.1"/>
    </source>
</evidence>
<reference evidence="3" key="1">
    <citation type="submission" date="2015-07" db="EMBL/GenBank/DDBJ databases">
        <authorList>
            <consortium name="Consortium for Microbial Forensics and Genomics (microFORGE)"/>
            <person name="Knight B.M."/>
            <person name="Roberts D.P."/>
            <person name="Lin D."/>
            <person name="Hari K."/>
            <person name="Fletcher J."/>
            <person name="Melcher U."/>
            <person name="Blagden T."/>
            <person name="Winegar R.A."/>
        </authorList>
    </citation>
    <scope>NUCLEOTIDE SEQUENCE [LARGE SCALE GENOMIC DNA]</scope>
    <source>
        <strain evidence="3">DSM 23493</strain>
    </source>
</reference>
<dbReference type="EMBL" id="LFXJ01000005">
    <property type="protein sequence ID" value="KMY33113.1"/>
    <property type="molecule type" value="Genomic_DNA"/>
</dbReference>
<name>A0A0K9FFY8_9BACI</name>
<dbReference type="InterPro" id="IPR036388">
    <property type="entry name" value="WH-like_DNA-bd_sf"/>
</dbReference>
<evidence type="ECO:0000259" key="1">
    <source>
        <dbReference type="Pfam" id="PF09860"/>
    </source>
</evidence>
<dbReference type="Gene3D" id="1.10.10.10">
    <property type="entry name" value="Winged helix-like DNA-binding domain superfamily/Winged helix DNA-binding domain"/>
    <property type="match status" value="1"/>
</dbReference>
<dbReference type="RefSeq" id="WP_049666951.1">
    <property type="nucleotide sequence ID" value="NZ_LFXJ01000005.1"/>
</dbReference>
<sequence length="251" mass="29967">MDVNELFWQASIHDIKKGYNDETTHFTCLLCGEKIEKGIIYPYEGVLYEAEKFMQHHITAAHRSVFHYLNGLNKKMTGLTDHQSHILRLFYEGKTDQDIKEELEIGSATTIRHHRFTLKEKERQAKTFLAMMELLKEQDQKEDSFVPIHKTATMVDDRYNITISEEQQLLEKYFPDGIGKELVRFPKREKHKIVILRAITKLFDETKQYSEKELNEMIQPIYEDYVQIRRYLIEYGFMDRQEDGSAYWIKK</sequence>
<accession>A0A0K9FFY8</accession>
<dbReference type="GeneID" id="96599284"/>
<dbReference type="InterPro" id="IPR018656">
    <property type="entry name" value="DUF2087"/>
</dbReference>
<dbReference type="Proteomes" id="UP000037326">
    <property type="component" value="Unassembled WGS sequence"/>
</dbReference>
<dbReference type="OrthoDB" id="9789954at2"/>
<gene>
    <name evidence="2" type="ORF">ACZ11_13695</name>
</gene>
<feature type="domain" description="DUF2087" evidence="1">
    <location>
        <begin position="182"/>
        <end position="248"/>
    </location>
</feature>
<proteinExistence type="predicted"/>
<evidence type="ECO:0000313" key="3">
    <source>
        <dbReference type="Proteomes" id="UP000037326"/>
    </source>
</evidence>
<dbReference type="PATRIC" id="fig|582475.4.peg.2405"/>
<dbReference type="Pfam" id="PF09860">
    <property type="entry name" value="DUF2087"/>
    <property type="match status" value="1"/>
</dbReference>